<protein>
    <recommendedName>
        <fullName evidence="5">Myxococcus cysteine-rich repeat-containing protein</fullName>
    </recommendedName>
</protein>
<comment type="caution">
    <text evidence="3">The sequence shown here is derived from an EMBL/GenBank/DDBJ whole genome shotgun (WGS) entry which is preliminary data.</text>
</comment>
<accession>A0ABT5DT79</accession>
<keyword evidence="4" id="KW-1185">Reference proteome</keyword>
<evidence type="ECO:0000313" key="3">
    <source>
        <dbReference type="EMBL" id="MDC0716846.1"/>
    </source>
</evidence>
<dbReference type="Proteomes" id="UP001221686">
    <property type="component" value="Unassembled WGS sequence"/>
</dbReference>
<dbReference type="PROSITE" id="PS51257">
    <property type="entry name" value="PROKAR_LIPOPROTEIN"/>
    <property type="match status" value="1"/>
</dbReference>
<feature type="region of interest" description="Disordered" evidence="1">
    <location>
        <begin position="20"/>
        <end position="86"/>
    </location>
</feature>
<name>A0ABT5DT79_9BACT</name>
<keyword evidence="2" id="KW-0732">Signal</keyword>
<evidence type="ECO:0008006" key="5">
    <source>
        <dbReference type="Google" id="ProtNLM"/>
    </source>
</evidence>
<dbReference type="RefSeq" id="WP_272085335.1">
    <property type="nucleotide sequence ID" value="NZ_JAQNDL010000001.1"/>
</dbReference>
<dbReference type="EMBL" id="JAQNDL010000001">
    <property type="protein sequence ID" value="MDC0716846.1"/>
    <property type="molecule type" value="Genomic_DNA"/>
</dbReference>
<gene>
    <name evidence="3" type="ORF">POL25_08090</name>
</gene>
<evidence type="ECO:0000256" key="2">
    <source>
        <dbReference type="SAM" id="SignalP"/>
    </source>
</evidence>
<sequence length="243" mass="25184">MPARITRQIRTFTLTLLLGASSGCPAESDGDSASETSSESTPTGDSTTTANSSSEPQPTTTTESSSGEPQPTTAGEEGACACIPEDDFTGPNAGDPDCDGGPCPLPPTCGEELCPIVEVDPAGMNCFVANGELLVDPAAVECALTALRDRTPGFIRWICHPAGDGQFTRDGFILIVDDETAVRREWGHLNGLFQAGPALLGDLPAPDVFTTCLGLGTASDRYNCLTGTNLTTTSEMCVESWGS</sequence>
<feature type="compositionally biased region" description="Low complexity" evidence="1">
    <location>
        <begin position="31"/>
        <end position="73"/>
    </location>
</feature>
<evidence type="ECO:0000313" key="4">
    <source>
        <dbReference type="Proteomes" id="UP001221686"/>
    </source>
</evidence>
<feature type="chain" id="PRO_5047137410" description="Myxococcus cysteine-rich repeat-containing protein" evidence="2">
    <location>
        <begin position="27"/>
        <end position="243"/>
    </location>
</feature>
<organism evidence="3 4">
    <name type="scientific">Nannocystis bainbridge</name>
    <dbReference type="NCBI Taxonomy" id="2995303"/>
    <lineage>
        <taxon>Bacteria</taxon>
        <taxon>Pseudomonadati</taxon>
        <taxon>Myxococcota</taxon>
        <taxon>Polyangia</taxon>
        <taxon>Nannocystales</taxon>
        <taxon>Nannocystaceae</taxon>
        <taxon>Nannocystis</taxon>
    </lineage>
</organism>
<evidence type="ECO:0000256" key="1">
    <source>
        <dbReference type="SAM" id="MobiDB-lite"/>
    </source>
</evidence>
<feature type="signal peptide" evidence="2">
    <location>
        <begin position="1"/>
        <end position="26"/>
    </location>
</feature>
<reference evidence="3 4" key="1">
    <citation type="submission" date="2022-11" db="EMBL/GenBank/DDBJ databases">
        <title>Minimal conservation of predation-associated metabolite biosynthetic gene clusters underscores biosynthetic potential of Myxococcota including descriptions for ten novel species: Archangium lansinium sp. nov., Myxococcus landrumus sp. nov., Nannocystis bai.</title>
        <authorList>
            <person name="Ahearne A."/>
            <person name="Stevens C."/>
            <person name="Dowd S."/>
        </authorList>
    </citation>
    <scope>NUCLEOTIDE SEQUENCE [LARGE SCALE GENOMIC DNA]</scope>
    <source>
        <strain evidence="3 4">BB15-2</strain>
    </source>
</reference>
<proteinExistence type="predicted"/>